<reference evidence="1 2" key="1">
    <citation type="journal article" date="2016" name="FEMS Microbiol. Lett.">
        <title>Characterization of LysPBC4, a novel Bacillus cereus-specific endolysin of bacteriophage PBC4.</title>
        <authorList>
            <person name="Na H."/>
            <person name="Kong M."/>
            <person name="Ryu S."/>
        </authorList>
    </citation>
    <scope>NUCLEOTIDE SEQUENCE [LARGE SCALE GENOMIC DNA]</scope>
</reference>
<sequence>MKKVKLQREEKFKASLRSWGDNDNRPMIRDREHKLEDERDYMMKAERIRKEKERIAKVTGDDVENIHLHDNWGSSEKYDFANRPLQ</sequence>
<protein>
    <submittedName>
        <fullName evidence="1">Uncharacterized protein</fullName>
    </submittedName>
</protein>
<gene>
    <name evidence="1" type="ORF">PBC4_123</name>
</gene>
<evidence type="ECO:0000313" key="1">
    <source>
        <dbReference type="EMBL" id="AKQ08315.1"/>
    </source>
</evidence>
<proteinExistence type="predicted"/>
<evidence type="ECO:0000313" key="2">
    <source>
        <dbReference type="Proteomes" id="UP000224963"/>
    </source>
</evidence>
<keyword evidence="2" id="KW-1185">Reference proteome</keyword>
<dbReference type="EMBL" id="KT070866">
    <property type="protein sequence ID" value="AKQ08315.1"/>
    <property type="molecule type" value="Genomic_DNA"/>
</dbReference>
<name>A0A1D6X8H9_9CAUD</name>
<dbReference type="Proteomes" id="UP000224963">
    <property type="component" value="Segment"/>
</dbReference>
<accession>A0A1D6X8H9</accession>
<organism evidence="1 2">
    <name type="scientific">Bacillus phage PBC4</name>
    <dbReference type="NCBI Taxonomy" id="1675028"/>
    <lineage>
        <taxon>Viruses</taxon>
        <taxon>Duplodnaviria</taxon>
        <taxon>Heunggongvirae</taxon>
        <taxon>Uroviricota</taxon>
        <taxon>Caudoviricetes</taxon>
        <taxon>Sejongvirinae</taxon>
        <taxon>Yihwangvirus</taxon>
        <taxon>Yihwangvirus PBC4</taxon>
    </lineage>
</organism>